<dbReference type="GO" id="GO:0030145">
    <property type="term" value="F:manganese ion binding"/>
    <property type="evidence" value="ECO:0007669"/>
    <property type="project" value="TreeGrafter"/>
</dbReference>
<dbReference type="InterPro" id="IPR036025">
    <property type="entry name" value="RtcB-like_sf"/>
</dbReference>
<evidence type="ECO:0000256" key="6">
    <source>
        <dbReference type="ARBA" id="ARBA00023134"/>
    </source>
</evidence>
<dbReference type="GO" id="GO:0006396">
    <property type="term" value="P:RNA processing"/>
    <property type="evidence" value="ECO:0007669"/>
    <property type="project" value="InterPro"/>
</dbReference>
<keyword evidence="6 10" id="KW-0342">GTP-binding</keyword>
<keyword evidence="3 11" id="KW-0479">Metal-binding</keyword>
<name>A0A6C2TV89_PONDE</name>
<feature type="binding site" evidence="11">
    <location>
        <position position="222"/>
    </location>
    <ligand>
        <name>Mn(2+)</name>
        <dbReference type="ChEBI" id="CHEBI:29035"/>
        <label>1</label>
    </ligand>
</feature>
<dbReference type="GO" id="GO:0003909">
    <property type="term" value="F:DNA ligase activity"/>
    <property type="evidence" value="ECO:0007669"/>
    <property type="project" value="TreeGrafter"/>
</dbReference>
<evidence type="ECO:0000313" key="13">
    <source>
        <dbReference type="Proteomes" id="UP000366872"/>
    </source>
</evidence>
<feature type="binding site" evidence="10">
    <location>
        <begin position="221"/>
        <end position="225"/>
    </location>
    <ligand>
        <name>GMP</name>
        <dbReference type="ChEBI" id="CHEBI:58115"/>
    </ligand>
</feature>
<dbReference type="PANTHER" id="PTHR43749">
    <property type="entry name" value="RNA-SPLICING LIGASE RTCB"/>
    <property type="match status" value="1"/>
</dbReference>
<keyword evidence="13" id="KW-1185">Reference proteome</keyword>
<dbReference type="EC" id="6.5.1.8" evidence="1"/>
<gene>
    <name evidence="12" type="primary">rtcB</name>
    <name evidence="12" type="ORF">PDESU_00079</name>
</gene>
<protein>
    <recommendedName>
        <fullName evidence="1">3'-phosphate/5'-hydroxy nucleic acid ligase</fullName>
        <ecNumber evidence="1">6.5.1.8</ecNumber>
    </recommendedName>
</protein>
<dbReference type="GO" id="GO:0170057">
    <property type="term" value="F:RNA ligase (GTP) activity"/>
    <property type="evidence" value="ECO:0007669"/>
    <property type="project" value="UniProtKB-EC"/>
</dbReference>
<evidence type="ECO:0000256" key="4">
    <source>
        <dbReference type="ARBA" id="ARBA00022741"/>
    </source>
</evidence>
<evidence type="ECO:0000256" key="8">
    <source>
        <dbReference type="ARBA" id="ARBA00047746"/>
    </source>
</evidence>
<reference evidence="12 13" key="1">
    <citation type="submission" date="2019-04" db="EMBL/GenBank/DDBJ databases">
        <authorList>
            <person name="Van Vliet M D."/>
        </authorList>
    </citation>
    <scope>NUCLEOTIDE SEQUENCE [LARGE SCALE GENOMIC DNA]</scope>
    <source>
        <strain evidence="12 13">F1</strain>
    </source>
</reference>
<feature type="binding site" evidence="10">
    <location>
        <begin position="388"/>
        <end position="391"/>
    </location>
    <ligand>
        <name>GMP</name>
        <dbReference type="ChEBI" id="CHEBI:58115"/>
    </ligand>
</feature>
<feature type="binding site" evidence="10">
    <location>
        <begin position="332"/>
        <end position="333"/>
    </location>
    <ligand>
        <name>GMP</name>
        <dbReference type="ChEBI" id="CHEBI:58115"/>
    </ligand>
</feature>
<dbReference type="GO" id="GO:0005525">
    <property type="term" value="F:GTP binding"/>
    <property type="evidence" value="ECO:0007669"/>
    <property type="project" value="UniProtKB-KW"/>
</dbReference>
<dbReference type="EMBL" id="CAAHFG010000001">
    <property type="protein sequence ID" value="VGO11535.1"/>
    <property type="molecule type" value="Genomic_DNA"/>
</dbReference>
<dbReference type="AlphaFoldDB" id="A0A6C2TV89"/>
<dbReference type="GO" id="GO:0042245">
    <property type="term" value="P:RNA repair"/>
    <property type="evidence" value="ECO:0007669"/>
    <property type="project" value="UniProtKB-KW"/>
</dbReference>
<evidence type="ECO:0000256" key="3">
    <source>
        <dbReference type="ARBA" id="ARBA00022723"/>
    </source>
</evidence>
<accession>A0A6C2TV89</accession>
<dbReference type="InterPro" id="IPR001233">
    <property type="entry name" value="RtcB"/>
</dbReference>
<feature type="binding site" evidence="11">
    <location>
        <position position="144"/>
    </location>
    <ligand>
        <name>Mn(2+)</name>
        <dbReference type="ChEBI" id="CHEBI:29035"/>
        <label>1</label>
    </ligand>
</feature>
<evidence type="ECO:0000256" key="7">
    <source>
        <dbReference type="ARBA" id="ARBA00023211"/>
    </source>
</evidence>
<feature type="active site" description="GMP-histidine intermediate" evidence="9">
    <location>
        <position position="388"/>
    </location>
</feature>
<dbReference type="PANTHER" id="PTHR43749:SF2">
    <property type="entry name" value="RNA-SPLICING LIGASE RTCB"/>
    <property type="match status" value="1"/>
</dbReference>
<evidence type="ECO:0000256" key="11">
    <source>
        <dbReference type="PIRSR" id="PIRSR601233-3"/>
    </source>
</evidence>
<dbReference type="GO" id="GO:0006281">
    <property type="term" value="P:DNA repair"/>
    <property type="evidence" value="ECO:0007669"/>
    <property type="project" value="TreeGrafter"/>
</dbReference>
<evidence type="ECO:0000313" key="12">
    <source>
        <dbReference type="EMBL" id="VGO11535.1"/>
    </source>
</evidence>
<dbReference type="Pfam" id="PF01139">
    <property type="entry name" value="RtcB"/>
    <property type="match status" value="2"/>
</dbReference>
<dbReference type="InterPro" id="IPR052915">
    <property type="entry name" value="RtcB-like"/>
</dbReference>
<feature type="binding site" evidence="10">
    <location>
        <begin position="364"/>
        <end position="367"/>
    </location>
    <ligand>
        <name>GMP</name>
        <dbReference type="ChEBI" id="CHEBI:58115"/>
    </ligand>
</feature>
<proteinExistence type="predicted"/>
<comment type="cofactor">
    <cofactor evidence="11">
        <name>Mn(2+)</name>
        <dbReference type="ChEBI" id="CHEBI:29035"/>
    </cofactor>
    <text evidence="11">Binds 2 manganese ions per subunit.</text>
</comment>
<feature type="binding site" evidence="11">
    <location>
        <position position="249"/>
    </location>
    <ligand>
        <name>Mn(2+)</name>
        <dbReference type="ChEBI" id="CHEBI:29035"/>
        <label>2</label>
    </ligand>
</feature>
<dbReference type="SUPFAM" id="SSF103365">
    <property type="entry name" value="Hypothetical protein PH1602"/>
    <property type="match status" value="1"/>
</dbReference>
<evidence type="ECO:0000256" key="2">
    <source>
        <dbReference type="ARBA" id="ARBA00022598"/>
    </source>
</evidence>
<sequence length="468" mass="50818">MKPKDMIKLGVPQGPALKEAIGAARKAAAKGVKKRELLEQVKAVLESPADFAEDEVFGELSKALTDNPSARPAEVFEPRESRAPYQVWGEGLDASAIEQMNNATDLPVSVAGALMPDAHMGYGLPIGGVLATQDCVIPYAVGMDIACRMKMTVMDLPVSHIRGEEGRLRNALERETEFGVGAGFSKRHEHGVMDADWSVSPVTNKNKDKAWFQLGSSGSGNHFVEFGTLTLEEPELGLEAGTYVALLSHSGSRGTGGEVAKHYSRLAMELHPELPKQLKHLAWLELDSAYGQEYWHAMQLMGEYAAANHELIHQSIAKILGAQVLADVENHHNFAWKEKHFGQEVVVHRKGATPATQDTLGIIPGSMATPGFVVRGKGNAASMNSASHGAGRAMSRTATKNSCTWSQAKTFLAENDVVLISAGLDEVPMGYKDIHEVMAAQTDLVEVIARFDPKLVKMAPEEQKRRRR</sequence>
<evidence type="ECO:0000256" key="9">
    <source>
        <dbReference type="PIRSR" id="PIRSR601233-1"/>
    </source>
</evidence>
<feature type="binding site" evidence="11">
    <location>
        <position position="332"/>
    </location>
    <ligand>
        <name>Mn(2+)</name>
        <dbReference type="ChEBI" id="CHEBI:29035"/>
        <label>2</label>
    </ligand>
</feature>
<evidence type="ECO:0000256" key="1">
    <source>
        <dbReference type="ARBA" id="ARBA00012726"/>
    </source>
</evidence>
<organism evidence="12 13">
    <name type="scientific">Pontiella desulfatans</name>
    <dbReference type="NCBI Taxonomy" id="2750659"/>
    <lineage>
        <taxon>Bacteria</taxon>
        <taxon>Pseudomonadati</taxon>
        <taxon>Kiritimatiellota</taxon>
        <taxon>Kiritimatiellia</taxon>
        <taxon>Kiritimatiellales</taxon>
        <taxon>Pontiellaceae</taxon>
        <taxon>Pontiella</taxon>
    </lineage>
</organism>
<keyword evidence="4 10" id="KW-0547">Nucleotide-binding</keyword>
<comment type="catalytic activity">
    <reaction evidence="8">
        <text>a 3'-end 3'-phospho-ribonucleotide-RNA + a 5'-end dephospho-ribonucleoside-RNA + GTP = a ribonucleotidyl-ribonucleotide-RNA + GMP + diphosphate</text>
        <dbReference type="Rhea" id="RHEA:68076"/>
        <dbReference type="Rhea" id="RHEA-COMP:10463"/>
        <dbReference type="Rhea" id="RHEA-COMP:13936"/>
        <dbReference type="Rhea" id="RHEA-COMP:17355"/>
        <dbReference type="ChEBI" id="CHEBI:33019"/>
        <dbReference type="ChEBI" id="CHEBI:37565"/>
        <dbReference type="ChEBI" id="CHEBI:58115"/>
        <dbReference type="ChEBI" id="CHEBI:83062"/>
        <dbReference type="ChEBI" id="CHEBI:138284"/>
        <dbReference type="ChEBI" id="CHEBI:173118"/>
        <dbReference type="EC" id="6.5.1.8"/>
    </reaction>
</comment>
<dbReference type="Gene3D" id="3.90.1860.10">
    <property type="entry name" value="tRNA-splicing ligase RtcB"/>
    <property type="match status" value="1"/>
</dbReference>
<dbReference type="Proteomes" id="UP000366872">
    <property type="component" value="Unassembled WGS sequence"/>
</dbReference>
<evidence type="ECO:0000256" key="10">
    <source>
        <dbReference type="PIRSR" id="PIRSR601233-2"/>
    </source>
</evidence>
<evidence type="ECO:0000256" key="5">
    <source>
        <dbReference type="ARBA" id="ARBA00022800"/>
    </source>
</evidence>
<keyword evidence="2 12" id="KW-0436">Ligase</keyword>
<keyword evidence="5" id="KW-0692">RNA repair</keyword>
<keyword evidence="7 11" id="KW-0464">Manganese</keyword>